<dbReference type="Gene3D" id="1.10.150.650">
    <property type="match status" value="1"/>
</dbReference>
<proteinExistence type="predicted"/>
<dbReference type="InterPro" id="IPR052018">
    <property type="entry name" value="PHP_domain"/>
</dbReference>
<dbReference type="RefSeq" id="WP_319837935.1">
    <property type="nucleotide sequence ID" value="NZ_CP137624.1"/>
</dbReference>
<dbReference type="SMART" id="SM00481">
    <property type="entry name" value="POLIIIAc"/>
    <property type="match status" value="1"/>
</dbReference>
<evidence type="ECO:0000313" key="2">
    <source>
        <dbReference type="EMBL" id="WPK13417.1"/>
    </source>
</evidence>
<sequence length="273" mass="30661">MMKVDLHMHSTYSDGSTTLEELFQQAKAAGLTHISVVDHDTLDHVEEGQQLAQKYALHFIPGIEISAYDFERGRKVHMLGYQLHGECAHIRQLCQPLLTRRHEHTLWQLRQIQEAGFAVTEEQACERISKAGVLYKQHIMAALTTTAFDSKDYQTLYKSLFKNNGVAASDIRYVDAFDALHAIKADGGIAVLAHPGQLDSYDIAEQLIAEGLDGIELVHPDHNEHDYERIVMMANKHGLLMTGGSDFHGRYGIEVTLGKHIMQHLHIPSFVNA</sequence>
<evidence type="ECO:0000259" key="1">
    <source>
        <dbReference type="SMART" id="SM00481"/>
    </source>
</evidence>
<dbReference type="InterPro" id="IPR016195">
    <property type="entry name" value="Pol/histidinol_Pase-like"/>
</dbReference>
<reference evidence="2 3" key="1">
    <citation type="submission" date="2023-09" db="EMBL/GenBank/DDBJ databases">
        <authorList>
            <person name="Page C.A."/>
            <person name="Perez-Diaz I.M."/>
        </authorList>
    </citation>
    <scope>NUCLEOTIDE SEQUENCE [LARGE SCALE GENOMIC DNA]</scope>
    <source>
        <strain evidence="2 3">Ll15</strain>
    </source>
</reference>
<accession>A0ABZ0S1E4</accession>
<dbReference type="PANTHER" id="PTHR42924:SF3">
    <property type="entry name" value="POLYMERASE_HISTIDINOL PHOSPHATASE N-TERMINAL DOMAIN-CONTAINING PROTEIN"/>
    <property type="match status" value="1"/>
</dbReference>
<keyword evidence="3" id="KW-1185">Reference proteome</keyword>
<feature type="domain" description="Polymerase/histidinol phosphatase N-terminal" evidence="1">
    <location>
        <begin position="4"/>
        <end position="69"/>
    </location>
</feature>
<dbReference type="Pfam" id="PF02811">
    <property type="entry name" value="PHP"/>
    <property type="match status" value="1"/>
</dbReference>
<dbReference type="Gene3D" id="3.20.20.140">
    <property type="entry name" value="Metal-dependent hydrolases"/>
    <property type="match status" value="1"/>
</dbReference>
<organism evidence="2 3">
    <name type="scientific">Lysinibacillus louembei</name>
    <dbReference type="NCBI Taxonomy" id="1470088"/>
    <lineage>
        <taxon>Bacteria</taxon>
        <taxon>Bacillati</taxon>
        <taxon>Bacillota</taxon>
        <taxon>Bacilli</taxon>
        <taxon>Bacillales</taxon>
        <taxon>Bacillaceae</taxon>
        <taxon>Lysinibacillus</taxon>
    </lineage>
</organism>
<dbReference type="CDD" id="cd07438">
    <property type="entry name" value="PHP_HisPPase_AMP"/>
    <property type="match status" value="1"/>
</dbReference>
<dbReference type="InterPro" id="IPR004013">
    <property type="entry name" value="PHP_dom"/>
</dbReference>
<name>A0ABZ0S1E4_9BACI</name>
<dbReference type="InterPro" id="IPR003141">
    <property type="entry name" value="Pol/His_phosphatase_N"/>
</dbReference>
<evidence type="ECO:0000313" key="3">
    <source>
        <dbReference type="Proteomes" id="UP001322664"/>
    </source>
</evidence>
<dbReference type="PANTHER" id="PTHR42924">
    <property type="entry name" value="EXONUCLEASE"/>
    <property type="match status" value="1"/>
</dbReference>
<dbReference type="SUPFAM" id="SSF89550">
    <property type="entry name" value="PHP domain-like"/>
    <property type="match status" value="1"/>
</dbReference>
<dbReference type="Proteomes" id="UP001322664">
    <property type="component" value="Chromosome"/>
</dbReference>
<dbReference type="EMBL" id="CP137624">
    <property type="protein sequence ID" value="WPK13417.1"/>
    <property type="molecule type" value="Genomic_DNA"/>
</dbReference>
<protein>
    <submittedName>
        <fullName evidence="2">PHP domain-containing protein</fullName>
    </submittedName>
</protein>
<gene>
    <name evidence="2" type="ORF">R6U77_07000</name>
</gene>